<dbReference type="EMBL" id="MU394372">
    <property type="protein sequence ID" value="KAI6082355.1"/>
    <property type="molecule type" value="Genomic_DNA"/>
</dbReference>
<reference evidence="1 2" key="1">
    <citation type="journal article" date="2022" name="New Phytol.">
        <title>Ecological generalism drives hyperdiversity of secondary metabolite gene clusters in xylarialean endophytes.</title>
        <authorList>
            <person name="Franco M.E.E."/>
            <person name="Wisecaver J.H."/>
            <person name="Arnold A.E."/>
            <person name="Ju Y.M."/>
            <person name="Slot J.C."/>
            <person name="Ahrendt S."/>
            <person name="Moore L.P."/>
            <person name="Eastman K.E."/>
            <person name="Scott K."/>
            <person name="Konkel Z."/>
            <person name="Mondo S.J."/>
            <person name="Kuo A."/>
            <person name="Hayes R.D."/>
            <person name="Haridas S."/>
            <person name="Andreopoulos B."/>
            <person name="Riley R."/>
            <person name="LaButti K."/>
            <person name="Pangilinan J."/>
            <person name="Lipzen A."/>
            <person name="Amirebrahimi M."/>
            <person name="Yan J."/>
            <person name="Adam C."/>
            <person name="Keymanesh K."/>
            <person name="Ng V."/>
            <person name="Louie K."/>
            <person name="Northen T."/>
            <person name="Drula E."/>
            <person name="Henrissat B."/>
            <person name="Hsieh H.M."/>
            <person name="Youens-Clark K."/>
            <person name="Lutzoni F."/>
            <person name="Miadlikowska J."/>
            <person name="Eastwood D.C."/>
            <person name="Hamelin R.C."/>
            <person name="Grigoriev I.V."/>
            <person name="U'Ren J.M."/>
        </authorList>
    </citation>
    <scope>NUCLEOTIDE SEQUENCE [LARGE SCALE GENOMIC DNA]</scope>
    <source>
        <strain evidence="1 2">ER1909</strain>
    </source>
</reference>
<comment type="caution">
    <text evidence="1">The sequence shown here is derived from an EMBL/GenBank/DDBJ whole genome shotgun (WGS) entry which is preliminary data.</text>
</comment>
<gene>
    <name evidence="1" type="ORF">F4821DRAFT_263963</name>
</gene>
<protein>
    <submittedName>
        <fullName evidence="1">Uncharacterized protein</fullName>
    </submittedName>
</protein>
<name>A0ACC0CPW2_9PEZI</name>
<evidence type="ECO:0000313" key="1">
    <source>
        <dbReference type="EMBL" id="KAI6082355.1"/>
    </source>
</evidence>
<organism evidence="1 2">
    <name type="scientific">Hypoxylon rubiginosum</name>
    <dbReference type="NCBI Taxonomy" id="110542"/>
    <lineage>
        <taxon>Eukaryota</taxon>
        <taxon>Fungi</taxon>
        <taxon>Dikarya</taxon>
        <taxon>Ascomycota</taxon>
        <taxon>Pezizomycotina</taxon>
        <taxon>Sordariomycetes</taxon>
        <taxon>Xylariomycetidae</taxon>
        <taxon>Xylariales</taxon>
        <taxon>Hypoxylaceae</taxon>
        <taxon>Hypoxylon</taxon>
    </lineage>
</organism>
<proteinExistence type="predicted"/>
<accession>A0ACC0CPW2</accession>
<evidence type="ECO:0000313" key="2">
    <source>
        <dbReference type="Proteomes" id="UP001497680"/>
    </source>
</evidence>
<dbReference type="Proteomes" id="UP001497680">
    <property type="component" value="Unassembled WGS sequence"/>
</dbReference>
<keyword evidence="2" id="KW-1185">Reference proteome</keyword>
<sequence>MKLVCTLSLAALAALASAGCFSGGQKWDGDKQAVLDKIDAVCADGTLNREYPAGSWDDDQPITYDWDVTTTRRVHLGVWLNNIWGNTVLSTSDCKSGLRKEVDGCEHGGQSEYTHWKYRADINAK</sequence>